<name>A0A1Y2GTK0_9FUNG</name>
<dbReference type="RefSeq" id="XP_021883393.1">
    <property type="nucleotide sequence ID" value="XM_022019663.1"/>
</dbReference>
<feature type="transmembrane region" description="Helical" evidence="1">
    <location>
        <begin position="79"/>
        <end position="100"/>
    </location>
</feature>
<keyword evidence="1" id="KW-0472">Membrane</keyword>
<keyword evidence="2" id="KW-0732">Signal</keyword>
<protein>
    <submittedName>
        <fullName evidence="3">Uncharacterized protein</fullName>
    </submittedName>
</protein>
<comment type="caution">
    <text evidence="3">The sequence shown here is derived from an EMBL/GenBank/DDBJ whole genome shotgun (WGS) entry which is preliminary data.</text>
</comment>
<feature type="signal peptide" evidence="2">
    <location>
        <begin position="1"/>
        <end position="32"/>
    </location>
</feature>
<proteinExistence type="predicted"/>
<dbReference type="Proteomes" id="UP000193648">
    <property type="component" value="Unassembled WGS sequence"/>
</dbReference>
<accession>A0A1Y2GTK0</accession>
<dbReference type="EMBL" id="MCFF01000010">
    <property type="protein sequence ID" value="ORZ22839.1"/>
    <property type="molecule type" value="Genomic_DNA"/>
</dbReference>
<reference evidence="3 4" key="1">
    <citation type="submission" date="2016-07" db="EMBL/GenBank/DDBJ databases">
        <title>Pervasive Adenine N6-methylation of Active Genes in Fungi.</title>
        <authorList>
            <consortium name="DOE Joint Genome Institute"/>
            <person name="Mondo S.J."/>
            <person name="Dannebaum R.O."/>
            <person name="Kuo R.C."/>
            <person name="Labutti K."/>
            <person name="Haridas S."/>
            <person name="Kuo A."/>
            <person name="Salamov A."/>
            <person name="Ahrendt S.R."/>
            <person name="Lipzen A."/>
            <person name="Sullivan W."/>
            <person name="Andreopoulos W.B."/>
            <person name="Clum A."/>
            <person name="Lindquist E."/>
            <person name="Daum C."/>
            <person name="Ramamoorthy G.K."/>
            <person name="Gryganskyi A."/>
            <person name="Culley D."/>
            <person name="Magnuson J.K."/>
            <person name="James T.Y."/>
            <person name="O'Malley M.A."/>
            <person name="Stajich J.E."/>
            <person name="Spatafora J.W."/>
            <person name="Visel A."/>
            <person name="Grigoriev I.V."/>
        </authorList>
    </citation>
    <scope>NUCLEOTIDE SEQUENCE [LARGE SCALE GENOMIC DNA]</scope>
    <source>
        <strain evidence="3 4">NRRL 3116</strain>
    </source>
</reference>
<dbReference type="InParanoid" id="A0A1Y2GTK0"/>
<organism evidence="3 4">
    <name type="scientific">Lobosporangium transversale</name>
    <dbReference type="NCBI Taxonomy" id="64571"/>
    <lineage>
        <taxon>Eukaryota</taxon>
        <taxon>Fungi</taxon>
        <taxon>Fungi incertae sedis</taxon>
        <taxon>Mucoromycota</taxon>
        <taxon>Mortierellomycotina</taxon>
        <taxon>Mortierellomycetes</taxon>
        <taxon>Mortierellales</taxon>
        <taxon>Mortierellaceae</taxon>
        <taxon>Lobosporangium</taxon>
    </lineage>
</organism>
<gene>
    <name evidence="3" type="ORF">BCR41DRAFT_16183</name>
</gene>
<dbReference type="PROSITE" id="PS51257">
    <property type="entry name" value="PROKAR_LIPOPROTEIN"/>
    <property type="match status" value="1"/>
</dbReference>
<dbReference type="AlphaFoldDB" id="A0A1Y2GTK0"/>
<dbReference type="GeneID" id="33561508"/>
<keyword evidence="1" id="KW-0812">Transmembrane</keyword>
<feature type="chain" id="PRO_5010983828" evidence="2">
    <location>
        <begin position="33"/>
        <end position="101"/>
    </location>
</feature>
<keyword evidence="1" id="KW-1133">Transmembrane helix</keyword>
<evidence type="ECO:0000256" key="2">
    <source>
        <dbReference type="SAM" id="SignalP"/>
    </source>
</evidence>
<sequence>MKKTSHNEHHSFSSMPPPFAFILFISLPLIQGCDHSAEGASIQHTHTHTPSRHAPLGKQQKLYCDIHFYIHSIPLTPSFFLLCFPLFLMFVAGSFVFACLL</sequence>
<evidence type="ECO:0000313" key="4">
    <source>
        <dbReference type="Proteomes" id="UP000193648"/>
    </source>
</evidence>
<evidence type="ECO:0000256" key="1">
    <source>
        <dbReference type="SAM" id="Phobius"/>
    </source>
</evidence>
<evidence type="ECO:0000313" key="3">
    <source>
        <dbReference type="EMBL" id="ORZ22839.1"/>
    </source>
</evidence>
<keyword evidence="4" id="KW-1185">Reference proteome</keyword>